<dbReference type="KEGG" id="iod:EJO50_13050"/>
<evidence type="ECO:0000256" key="9">
    <source>
        <dbReference type="ARBA" id="ARBA00022692"/>
    </source>
</evidence>
<dbReference type="PANTHER" id="PTHR30009:SF20">
    <property type="entry name" value="PTS SYSTEM GLUCOSE-SPECIFIC EIICB COMPONENT-RELATED"/>
    <property type="match status" value="1"/>
</dbReference>
<dbReference type="InterPro" id="IPR001996">
    <property type="entry name" value="PTS_IIB_1"/>
</dbReference>
<protein>
    <recommendedName>
        <fullName evidence="3">PTS system glucose-specific EIICB component</fullName>
        <ecNumber evidence="2">2.7.1.199</ecNumber>
    </recommendedName>
    <alternativeName>
        <fullName evidence="13">EIICB-Glc</fullName>
    </alternativeName>
</protein>
<feature type="domain" description="PTS EIIB type-1" evidence="17">
    <location>
        <begin position="403"/>
        <end position="484"/>
    </location>
</feature>
<dbReference type="GO" id="GO:0005886">
    <property type="term" value="C:plasma membrane"/>
    <property type="evidence" value="ECO:0007669"/>
    <property type="project" value="UniProtKB-SubCell"/>
</dbReference>
<dbReference type="InterPro" id="IPR013013">
    <property type="entry name" value="PTS_EIIC_1"/>
</dbReference>
<dbReference type="PANTHER" id="PTHR30009">
    <property type="entry name" value="CYTOCHROME C-TYPE SYNTHESIS PROTEIN AND PTS TRANSMEMBRANE COMPONENT"/>
    <property type="match status" value="1"/>
</dbReference>
<dbReference type="Proteomes" id="UP000282438">
    <property type="component" value="Chromosome"/>
</dbReference>
<name>A0A3S8ZV28_9NEIS</name>
<dbReference type="GO" id="GO:0055056">
    <property type="term" value="F:D-glucose transmembrane transporter activity"/>
    <property type="evidence" value="ECO:0007669"/>
    <property type="project" value="InterPro"/>
</dbReference>
<dbReference type="EC" id="2.7.1.199" evidence="2"/>
<evidence type="ECO:0000256" key="10">
    <source>
        <dbReference type="ARBA" id="ARBA00022777"/>
    </source>
</evidence>
<evidence type="ECO:0000256" key="4">
    <source>
        <dbReference type="ARBA" id="ARBA00022448"/>
    </source>
</evidence>
<evidence type="ECO:0000313" key="19">
    <source>
        <dbReference type="EMBL" id="AZN37332.1"/>
    </source>
</evidence>
<evidence type="ECO:0000256" key="15">
    <source>
        <dbReference type="PROSITE-ProRule" id="PRU00421"/>
    </source>
</evidence>
<dbReference type="Gene3D" id="3.30.1360.60">
    <property type="entry name" value="Glucose permease domain IIB"/>
    <property type="match status" value="2"/>
</dbReference>
<evidence type="ECO:0000256" key="5">
    <source>
        <dbReference type="ARBA" id="ARBA00022475"/>
    </source>
</evidence>
<dbReference type="GO" id="GO:0009401">
    <property type="term" value="P:phosphoenolpyruvate-dependent sugar phosphotransferase system"/>
    <property type="evidence" value="ECO:0007669"/>
    <property type="project" value="UniProtKB-KW"/>
</dbReference>
<keyword evidence="11 16" id="KW-1133">Transmembrane helix</keyword>
<feature type="transmembrane region" description="Helical" evidence="16">
    <location>
        <begin position="47"/>
        <end position="71"/>
    </location>
</feature>
<evidence type="ECO:0000256" key="16">
    <source>
        <dbReference type="SAM" id="Phobius"/>
    </source>
</evidence>
<dbReference type="PROSITE" id="PS51098">
    <property type="entry name" value="PTS_EIIB_TYPE_1"/>
    <property type="match status" value="2"/>
</dbReference>
<evidence type="ECO:0000256" key="3">
    <source>
        <dbReference type="ARBA" id="ARBA00021468"/>
    </source>
</evidence>
<gene>
    <name evidence="19" type="ORF">EJO50_13050</name>
</gene>
<keyword evidence="9 16" id="KW-0812">Transmembrane</keyword>
<comment type="caution">
    <text evidence="15">Lacks conserved residue(s) required for the propagation of feature annotation.</text>
</comment>
<dbReference type="InterPro" id="IPR050429">
    <property type="entry name" value="PTS_Glucose_EIICBA"/>
</dbReference>
<dbReference type="InterPro" id="IPR011299">
    <property type="entry name" value="PTS_IIBC_glc"/>
</dbReference>
<dbReference type="RefSeq" id="WP_125974836.1">
    <property type="nucleotide sequence ID" value="NZ_CP034433.1"/>
</dbReference>
<evidence type="ECO:0000256" key="2">
    <source>
        <dbReference type="ARBA" id="ARBA00011910"/>
    </source>
</evidence>
<dbReference type="FunFam" id="3.30.1360.60:FF:000001">
    <property type="entry name" value="PTS system glucose-specific IIBC component PtsG"/>
    <property type="match status" value="1"/>
</dbReference>
<evidence type="ECO:0000256" key="6">
    <source>
        <dbReference type="ARBA" id="ARBA00022597"/>
    </source>
</evidence>
<dbReference type="Pfam" id="PF02378">
    <property type="entry name" value="PTS_EIIC"/>
    <property type="match status" value="1"/>
</dbReference>
<dbReference type="PROSITE" id="PS51103">
    <property type="entry name" value="PTS_EIIC_TYPE_1"/>
    <property type="match status" value="1"/>
</dbReference>
<organism evidence="19 20">
    <name type="scientific">Iodobacter ciconiae</name>
    <dbReference type="NCBI Taxonomy" id="2496266"/>
    <lineage>
        <taxon>Bacteria</taxon>
        <taxon>Pseudomonadati</taxon>
        <taxon>Pseudomonadota</taxon>
        <taxon>Betaproteobacteria</taxon>
        <taxon>Neisseriales</taxon>
        <taxon>Chitinibacteraceae</taxon>
        <taxon>Iodobacter</taxon>
    </lineage>
</organism>
<dbReference type="GO" id="GO:0016301">
    <property type="term" value="F:kinase activity"/>
    <property type="evidence" value="ECO:0007669"/>
    <property type="project" value="UniProtKB-KW"/>
</dbReference>
<dbReference type="GO" id="GO:0090564">
    <property type="term" value="F:protein-phosphocysteine-glucose phosphotransferase system transporter activity"/>
    <property type="evidence" value="ECO:0007669"/>
    <property type="project" value="TreeGrafter"/>
</dbReference>
<keyword evidence="6 19" id="KW-0762">Sugar transport</keyword>
<comment type="subcellular location">
    <subcellularLocation>
        <location evidence="1">Cell membrane</location>
        <topology evidence="1">Multi-pass membrane protein</topology>
    </subcellularLocation>
</comment>
<dbReference type="SUPFAM" id="SSF55604">
    <property type="entry name" value="Glucose permease domain IIB"/>
    <property type="match status" value="2"/>
</dbReference>
<feature type="transmembrane region" description="Helical" evidence="16">
    <location>
        <begin position="356"/>
        <end position="378"/>
    </location>
</feature>
<feature type="transmembrane region" description="Helical" evidence="16">
    <location>
        <begin position="20"/>
        <end position="40"/>
    </location>
</feature>
<keyword evidence="4" id="KW-0813">Transport</keyword>
<evidence type="ECO:0000256" key="14">
    <source>
        <dbReference type="ARBA" id="ARBA00047336"/>
    </source>
</evidence>
<dbReference type="PROSITE" id="PS01035">
    <property type="entry name" value="PTS_EIIB_TYPE_1_CYS"/>
    <property type="match status" value="1"/>
</dbReference>
<dbReference type="NCBIfam" id="TIGR02002">
    <property type="entry name" value="PTS-II-BC-glcB"/>
    <property type="match status" value="1"/>
</dbReference>
<evidence type="ECO:0000256" key="8">
    <source>
        <dbReference type="ARBA" id="ARBA00022683"/>
    </source>
</evidence>
<dbReference type="GO" id="GO:0008982">
    <property type="term" value="F:protein-N(PI)-phosphohistidine-sugar phosphotransferase activity"/>
    <property type="evidence" value="ECO:0007669"/>
    <property type="project" value="InterPro"/>
</dbReference>
<feature type="domain" description="PTS EIIC type-1" evidence="18">
    <location>
        <begin position="3"/>
        <end position="390"/>
    </location>
</feature>
<feature type="transmembrane region" description="Helical" evidence="16">
    <location>
        <begin position="279"/>
        <end position="295"/>
    </location>
</feature>
<dbReference type="GO" id="GO:1904659">
    <property type="term" value="P:D-glucose transmembrane transport"/>
    <property type="evidence" value="ECO:0007669"/>
    <property type="project" value="InterPro"/>
</dbReference>
<keyword evidence="8" id="KW-0598">Phosphotransferase system</keyword>
<feature type="transmembrane region" description="Helical" evidence="16">
    <location>
        <begin position="151"/>
        <end position="171"/>
    </location>
</feature>
<dbReference type="OrthoDB" id="7571469at2"/>
<dbReference type="AlphaFoldDB" id="A0A3S8ZV28"/>
<keyword evidence="20" id="KW-1185">Reference proteome</keyword>
<evidence type="ECO:0000256" key="7">
    <source>
        <dbReference type="ARBA" id="ARBA00022679"/>
    </source>
</evidence>
<evidence type="ECO:0000256" key="12">
    <source>
        <dbReference type="ARBA" id="ARBA00023136"/>
    </source>
</evidence>
<dbReference type="InterPro" id="IPR036878">
    <property type="entry name" value="Glu_permease_IIB"/>
</dbReference>
<dbReference type="EMBL" id="CP034433">
    <property type="protein sequence ID" value="AZN37332.1"/>
    <property type="molecule type" value="Genomic_DNA"/>
</dbReference>
<feature type="domain" description="PTS EIIB type-1" evidence="17">
    <location>
        <begin position="512"/>
        <end position="587"/>
    </location>
</feature>
<feature type="active site" description="Phosphocysteine intermediate; for EIIB activity" evidence="15">
    <location>
        <position position="425"/>
    </location>
</feature>
<evidence type="ECO:0000259" key="18">
    <source>
        <dbReference type="PROSITE" id="PS51103"/>
    </source>
</evidence>
<proteinExistence type="predicted"/>
<dbReference type="InterPro" id="IPR018113">
    <property type="entry name" value="PTrfase_EIIB_Cys"/>
</dbReference>
<dbReference type="NCBIfam" id="NF008301">
    <property type="entry name" value="PRK11089.1"/>
    <property type="match status" value="1"/>
</dbReference>
<evidence type="ECO:0000256" key="13">
    <source>
        <dbReference type="ARBA" id="ARBA00032303"/>
    </source>
</evidence>
<reference evidence="19 20" key="1">
    <citation type="submission" date="2018-12" db="EMBL/GenBank/DDBJ databases">
        <title>Complete genome sequence of Iodobacter sp. H11R3.</title>
        <authorList>
            <person name="Bae J.-W."/>
        </authorList>
    </citation>
    <scope>NUCLEOTIDE SEQUENCE [LARGE SCALE GENOMIC DNA]</scope>
    <source>
        <strain evidence="19 20">H11R3</strain>
    </source>
</reference>
<evidence type="ECO:0000259" key="17">
    <source>
        <dbReference type="PROSITE" id="PS51098"/>
    </source>
</evidence>
<keyword evidence="10" id="KW-0418">Kinase</keyword>
<dbReference type="NCBIfam" id="TIGR00826">
    <property type="entry name" value="EIIB_glc"/>
    <property type="match status" value="1"/>
</dbReference>
<evidence type="ECO:0000313" key="20">
    <source>
        <dbReference type="Proteomes" id="UP000282438"/>
    </source>
</evidence>
<keyword evidence="7" id="KW-0808">Transferase</keyword>
<keyword evidence="5" id="KW-1003">Cell membrane</keyword>
<dbReference type="InterPro" id="IPR003352">
    <property type="entry name" value="PTS_EIIC"/>
</dbReference>
<feature type="transmembrane region" description="Helical" evidence="16">
    <location>
        <begin position="77"/>
        <end position="100"/>
    </location>
</feature>
<keyword evidence="12 16" id="KW-0472">Membrane</keyword>
<sequence>MFKNAFAFLQKIGKSLMLPVSVLPVAGLLLGFGASNFSFLPEVVSHLMAAGGGAIFGNLALIFAIGVALGLTENDGVAAIAAVVGYVVLLATMGVMAPVLGTEPAMVMGMKAMETGVFGGIIAGALAAGLFNKYYRIELPPYLGFFAGKRFVPIATGIVAIFVGVILSLIWPPIQGVIKSFSHWAAYADPRFAATLYGFVERMLVPFGLHHIWNVPFFFEIGNFVDASGKAVHGDIARFFAGDPTAGILSGAFLFKMFGLPAAAVAIWHTAKPENRVKIGGIMISAALTSFMTGITEPIEFAFLFVAPQLYVIHAFLAASTQFVANSLSIHMGFSFSQGGIDFLMFNALGKYAQNWWLILPLGAVYAAIYYSVFRFVIVKLNLKTPGREDESAEEHVSDNSEHGRARELVLAFGGRSNISGLDACITRLRISVKDISKVNQPKLKAMGAAGVMVVGNGIQAIFGTQSDNLKSDMVNYLKVAGPEADVVTAPVQETAAAGVQATNTVVSGDVSGKAKQIQAALGGVANISKLEAVAGTRLRVELADVSRLDEAALKAAGVEGVMPQGDQVFHLIVGEQAVDLASALAK</sequence>
<evidence type="ECO:0000256" key="1">
    <source>
        <dbReference type="ARBA" id="ARBA00004651"/>
    </source>
</evidence>
<accession>A0A3S8ZV28</accession>
<dbReference type="CDD" id="cd00212">
    <property type="entry name" value="PTS_IIB_glc"/>
    <property type="match status" value="1"/>
</dbReference>
<dbReference type="Pfam" id="PF00367">
    <property type="entry name" value="PTS_EIIB"/>
    <property type="match status" value="2"/>
</dbReference>
<feature type="transmembrane region" description="Helical" evidence="16">
    <location>
        <begin position="248"/>
        <end position="267"/>
    </location>
</feature>
<evidence type="ECO:0000256" key="11">
    <source>
        <dbReference type="ARBA" id="ARBA00022989"/>
    </source>
</evidence>
<feature type="transmembrane region" description="Helical" evidence="16">
    <location>
        <begin position="112"/>
        <end position="131"/>
    </location>
</feature>
<comment type="catalytic activity">
    <reaction evidence="14">
        <text>N(pros)-phospho-L-histidyl-[protein] + D-glucose(out) = D-glucose 6-phosphate(in) + L-histidyl-[protein]</text>
        <dbReference type="Rhea" id="RHEA:33367"/>
        <dbReference type="Rhea" id="RHEA-COMP:9745"/>
        <dbReference type="Rhea" id="RHEA-COMP:9746"/>
        <dbReference type="ChEBI" id="CHEBI:4167"/>
        <dbReference type="ChEBI" id="CHEBI:29979"/>
        <dbReference type="ChEBI" id="CHEBI:61548"/>
        <dbReference type="ChEBI" id="CHEBI:64837"/>
        <dbReference type="EC" id="2.7.1.199"/>
    </reaction>
</comment>